<keyword evidence="2" id="KW-0328">Glycosyltransferase</keyword>
<dbReference type="InterPro" id="IPR001173">
    <property type="entry name" value="Glyco_trans_2-like"/>
</dbReference>
<name>A0A419I3B8_9PSEU</name>
<evidence type="ECO:0000313" key="5">
    <source>
        <dbReference type="EMBL" id="RJQ84573.1"/>
    </source>
</evidence>
<keyword evidence="6" id="KW-1185">Reference proteome</keyword>
<dbReference type="SUPFAM" id="SSF53448">
    <property type="entry name" value="Nucleotide-diphospho-sugar transferases"/>
    <property type="match status" value="1"/>
</dbReference>
<proteinExistence type="inferred from homology"/>
<comment type="similarity">
    <text evidence="1">Belongs to the glycosyltransferase 2 family.</text>
</comment>
<dbReference type="CDD" id="cd00761">
    <property type="entry name" value="Glyco_tranf_GTA_type"/>
    <property type="match status" value="1"/>
</dbReference>
<dbReference type="PANTHER" id="PTHR43685:SF5">
    <property type="entry name" value="GLYCOSYLTRANSFERASE EPSE-RELATED"/>
    <property type="match status" value="1"/>
</dbReference>
<comment type="caution">
    <text evidence="5">The sequence shown here is derived from an EMBL/GenBank/DDBJ whole genome shotgun (WGS) entry which is preliminary data.</text>
</comment>
<reference evidence="5 6" key="1">
    <citation type="submission" date="2018-09" db="EMBL/GenBank/DDBJ databases">
        <title>YIM PH 21725 draft genome.</title>
        <authorList>
            <person name="Miao C."/>
        </authorList>
    </citation>
    <scope>NUCLEOTIDE SEQUENCE [LARGE SCALE GENOMIC DNA]</scope>
    <source>
        <strain evidence="6">YIM PH21725</strain>
    </source>
</reference>
<evidence type="ECO:0000313" key="6">
    <source>
        <dbReference type="Proteomes" id="UP000285112"/>
    </source>
</evidence>
<gene>
    <name evidence="5" type="ORF">D5S19_16630</name>
</gene>
<sequence>MLSSLHRCRAPSRNAFRIFPIPLMDRMAEGGVGMSNGTDEPGRSRPTLSLAMPIYNGDRFLAEALDSIRAQDFPDWRLLICDNASTDRTEVIAKEYCALDERISYVRHERNLGAARNHNYGFHHTDGDYFAWVHGDNVYLPTYFSRCLAELRAHPEASCAHTVAVDIDVDGARTHRWDEHLRAGHDDVALRFRDLTEQDHMCFAWFGVVNRDLLAQTSLHASFDSADRLEIVELALRGPIRLIDEELFLHREHPGRIMRQAPTARSRYLILDPAWRGRIPFPVLNIGKQYALAVLRAPLSTKDKARCLLQLRGWLRTNWARILRTLARGGYEYAKLAVRGTR</sequence>
<protein>
    <submittedName>
        <fullName evidence="5">Glycosyltransferase family 2 protein</fullName>
    </submittedName>
</protein>
<evidence type="ECO:0000256" key="3">
    <source>
        <dbReference type="ARBA" id="ARBA00022679"/>
    </source>
</evidence>
<dbReference type="EMBL" id="QZFV01000086">
    <property type="protein sequence ID" value="RJQ84573.1"/>
    <property type="molecule type" value="Genomic_DNA"/>
</dbReference>
<accession>A0A419I3B8</accession>
<dbReference type="PANTHER" id="PTHR43685">
    <property type="entry name" value="GLYCOSYLTRANSFERASE"/>
    <property type="match status" value="1"/>
</dbReference>
<evidence type="ECO:0000259" key="4">
    <source>
        <dbReference type="Pfam" id="PF00535"/>
    </source>
</evidence>
<keyword evidence="3 5" id="KW-0808">Transferase</keyword>
<dbReference type="Gene3D" id="3.90.550.10">
    <property type="entry name" value="Spore Coat Polysaccharide Biosynthesis Protein SpsA, Chain A"/>
    <property type="match status" value="1"/>
</dbReference>
<evidence type="ECO:0000256" key="2">
    <source>
        <dbReference type="ARBA" id="ARBA00022676"/>
    </source>
</evidence>
<dbReference type="AlphaFoldDB" id="A0A419I3B8"/>
<dbReference type="InterPro" id="IPR050834">
    <property type="entry name" value="Glycosyltransf_2"/>
</dbReference>
<feature type="domain" description="Glycosyltransferase 2-like" evidence="4">
    <location>
        <begin position="49"/>
        <end position="214"/>
    </location>
</feature>
<dbReference type="Pfam" id="PF00535">
    <property type="entry name" value="Glycos_transf_2"/>
    <property type="match status" value="1"/>
</dbReference>
<dbReference type="GO" id="GO:0016757">
    <property type="term" value="F:glycosyltransferase activity"/>
    <property type="evidence" value="ECO:0007669"/>
    <property type="project" value="UniProtKB-KW"/>
</dbReference>
<dbReference type="InterPro" id="IPR029044">
    <property type="entry name" value="Nucleotide-diphossugar_trans"/>
</dbReference>
<organism evidence="5 6">
    <name type="scientific">Amycolatopsis panacis</name>
    <dbReference type="NCBI Taxonomy" id="2340917"/>
    <lineage>
        <taxon>Bacteria</taxon>
        <taxon>Bacillati</taxon>
        <taxon>Actinomycetota</taxon>
        <taxon>Actinomycetes</taxon>
        <taxon>Pseudonocardiales</taxon>
        <taxon>Pseudonocardiaceae</taxon>
        <taxon>Amycolatopsis</taxon>
    </lineage>
</organism>
<dbReference type="Proteomes" id="UP000285112">
    <property type="component" value="Unassembled WGS sequence"/>
</dbReference>
<evidence type="ECO:0000256" key="1">
    <source>
        <dbReference type="ARBA" id="ARBA00006739"/>
    </source>
</evidence>